<name>A0A1I7UZA6_9PELO</name>
<dbReference type="GO" id="GO:0016747">
    <property type="term" value="F:acyltransferase activity, transferring groups other than amino-acyl groups"/>
    <property type="evidence" value="ECO:0007669"/>
    <property type="project" value="InterPro"/>
</dbReference>
<evidence type="ECO:0000313" key="3">
    <source>
        <dbReference type="WBParaSite" id="Csp11.Scaffold630.g20836.t1"/>
    </source>
</evidence>
<dbReference type="PANTHER" id="PTHR47408:SF3">
    <property type="entry name" value="N-ACETYLTRANSFERASE DOMAIN-CONTAINING PROTEIN-RELATED"/>
    <property type="match status" value="1"/>
</dbReference>
<proteinExistence type="predicted"/>
<dbReference type="WBParaSite" id="Csp11.Scaffold630.g20836.t1">
    <property type="protein sequence ID" value="Csp11.Scaffold630.g20836.t1"/>
    <property type="gene ID" value="Csp11.Scaffold630.g20836"/>
</dbReference>
<dbReference type="InterPro" id="IPR016181">
    <property type="entry name" value="Acyl_CoA_acyltransferase"/>
</dbReference>
<reference evidence="3" key="1">
    <citation type="submission" date="2016-11" db="UniProtKB">
        <authorList>
            <consortium name="WormBaseParasite"/>
        </authorList>
    </citation>
    <scope>IDENTIFICATION</scope>
</reference>
<dbReference type="eggNOG" id="ENOG502TFFT">
    <property type="taxonomic scope" value="Eukaryota"/>
</dbReference>
<feature type="domain" description="N-acetyltransferase" evidence="1">
    <location>
        <begin position="1"/>
        <end position="147"/>
    </location>
</feature>
<dbReference type="InterPro" id="IPR000182">
    <property type="entry name" value="GNAT_dom"/>
</dbReference>
<dbReference type="PROSITE" id="PS51186">
    <property type="entry name" value="GNAT"/>
    <property type="match status" value="1"/>
</dbReference>
<dbReference type="Proteomes" id="UP000095282">
    <property type="component" value="Unplaced"/>
</dbReference>
<organism evidence="2 3">
    <name type="scientific">Caenorhabditis tropicalis</name>
    <dbReference type="NCBI Taxonomy" id="1561998"/>
    <lineage>
        <taxon>Eukaryota</taxon>
        <taxon>Metazoa</taxon>
        <taxon>Ecdysozoa</taxon>
        <taxon>Nematoda</taxon>
        <taxon>Chromadorea</taxon>
        <taxon>Rhabditida</taxon>
        <taxon>Rhabditina</taxon>
        <taxon>Rhabditomorpha</taxon>
        <taxon>Rhabditoidea</taxon>
        <taxon>Rhabditidae</taxon>
        <taxon>Peloderinae</taxon>
        <taxon>Caenorhabditis</taxon>
    </lineage>
</organism>
<evidence type="ECO:0000313" key="2">
    <source>
        <dbReference type="Proteomes" id="UP000095282"/>
    </source>
</evidence>
<keyword evidence="2" id="KW-1185">Reference proteome</keyword>
<dbReference type="Pfam" id="PF18014">
    <property type="entry name" value="Acetyltransf_18"/>
    <property type="match status" value="1"/>
</dbReference>
<dbReference type="PANTHER" id="PTHR47408">
    <property type="entry name" value="PROTEIN CBG01304-RELATED"/>
    <property type="match status" value="1"/>
</dbReference>
<dbReference type="Gene3D" id="3.40.630.90">
    <property type="match status" value="1"/>
</dbReference>
<sequence>MNLVINPPQEVFDQLVTLTSQTHGWAHQFYDYKYYKEVYGGFWFVAMLDDEKDSSDNFVCGGLLSRWDIENGAPLFGIGMFYCREEYRGKGFGKPVFERMMEIVGDANCVLTAAVDMSQKYADVFGFTKMWPYWHLEAEIEPGKLRNPVLSSKITTKDYKEVEKGALEAYDLTICPRDRKKTMGTWFNQNEVYTRVAFDSAHQIVGYCTIRSVKLNRLCAAPFYAESEEVAARLLSDTVAVVPGFRDYEKLIFWYPEINQGVERVLSEAFPGGYHIKKDFRTQFTKELIPARDTVVYSVACSTFQFV</sequence>
<protein>
    <submittedName>
        <fullName evidence="3">N-acetyltransferase domain-containing protein</fullName>
    </submittedName>
</protein>
<dbReference type="Pfam" id="PF00583">
    <property type="entry name" value="Acetyltransf_1"/>
    <property type="match status" value="1"/>
</dbReference>
<dbReference type="AlphaFoldDB" id="A0A1I7UZA6"/>
<dbReference type="SUPFAM" id="SSF55729">
    <property type="entry name" value="Acyl-CoA N-acyltransferases (Nat)"/>
    <property type="match status" value="1"/>
</dbReference>
<accession>A0A1I7UZA6</accession>
<evidence type="ECO:0000259" key="1">
    <source>
        <dbReference type="PROSITE" id="PS51186"/>
    </source>
</evidence>
<dbReference type="InterPro" id="IPR041496">
    <property type="entry name" value="YitH/HolE_GNAT"/>
</dbReference>
<dbReference type="STRING" id="1561998.A0A1I7UZA6"/>